<protein>
    <recommendedName>
        <fullName evidence="5">Protein-S-isoprenylcysteine O-methyltransferase</fullName>
        <ecNumber evidence="5">2.1.1.100</ecNumber>
    </recommendedName>
</protein>
<feature type="non-terminal residue" evidence="7">
    <location>
        <position position="1"/>
    </location>
</feature>
<dbReference type="Pfam" id="PF04140">
    <property type="entry name" value="ICMT"/>
    <property type="match status" value="1"/>
</dbReference>
<evidence type="ECO:0000256" key="4">
    <source>
        <dbReference type="ARBA" id="ARBA00023136"/>
    </source>
</evidence>
<comment type="catalytic activity">
    <reaction evidence="5">
        <text>[protein]-C-terminal S-[(2E,6E)-farnesyl]-L-cysteine + S-adenosyl-L-methionine = [protein]-C-terminal S-[(2E,6E)-farnesyl]-L-cysteine methyl ester + S-adenosyl-L-homocysteine</text>
        <dbReference type="Rhea" id="RHEA:21672"/>
        <dbReference type="Rhea" id="RHEA-COMP:12125"/>
        <dbReference type="Rhea" id="RHEA-COMP:12126"/>
        <dbReference type="ChEBI" id="CHEBI:57856"/>
        <dbReference type="ChEBI" id="CHEBI:59789"/>
        <dbReference type="ChEBI" id="CHEBI:90510"/>
        <dbReference type="ChEBI" id="CHEBI:90511"/>
        <dbReference type="EC" id="2.1.1.100"/>
    </reaction>
</comment>
<proteinExistence type="inferred from homology"/>
<keyword evidence="8" id="KW-1185">Reference proteome</keyword>
<dbReference type="Proteomes" id="UP000799118">
    <property type="component" value="Unassembled WGS sequence"/>
</dbReference>
<dbReference type="EC" id="2.1.1.100" evidence="5"/>
<feature type="transmembrane region" description="Helical" evidence="5">
    <location>
        <begin position="189"/>
        <end position="212"/>
    </location>
</feature>
<evidence type="ECO:0000256" key="2">
    <source>
        <dbReference type="ARBA" id="ARBA00022692"/>
    </source>
</evidence>
<name>A0A6A4HYZ8_9AGAR</name>
<keyword evidence="5" id="KW-0949">S-adenosyl-L-methionine</keyword>
<feature type="chain" id="PRO_5025543703" description="Protein-S-isoprenylcysteine O-methyltransferase" evidence="6">
    <location>
        <begin position="25"/>
        <end position="250"/>
    </location>
</feature>
<feature type="transmembrane region" description="Helical" evidence="5">
    <location>
        <begin position="152"/>
        <end position="169"/>
    </location>
</feature>
<dbReference type="GO" id="GO:0004671">
    <property type="term" value="F:protein C-terminal S-isoprenylcysteine carboxyl O-methyltransferase activity"/>
    <property type="evidence" value="ECO:0007669"/>
    <property type="project" value="UniProtKB-EC"/>
</dbReference>
<dbReference type="AlphaFoldDB" id="A0A6A4HYZ8"/>
<keyword evidence="4 5" id="KW-0472">Membrane</keyword>
<evidence type="ECO:0000313" key="7">
    <source>
        <dbReference type="EMBL" id="KAE9402950.1"/>
    </source>
</evidence>
<dbReference type="GO" id="GO:0032259">
    <property type="term" value="P:methylation"/>
    <property type="evidence" value="ECO:0007669"/>
    <property type="project" value="UniProtKB-KW"/>
</dbReference>
<keyword evidence="5" id="KW-0808">Transferase</keyword>
<dbReference type="EMBL" id="ML769430">
    <property type="protein sequence ID" value="KAE9402950.1"/>
    <property type="molecule type" value="Genomic_DNA"/>
</dbReference>
<organism evidence="7 8">
    <name type="scientific">Gymnopus androsaceus JB14</name>
    <dbReference type="NCBI Taxonomy" id="1447944"/>
    <lineage>
        <taxon>Eukaryota</taxon>
        <taxon>Fungi</taxon>
        <taxon>Dikarya</taxon>
        <taxon>Basidiomycota</taxon>
        <taxon>Agaricomycotina</taxon>
        <taxon>Agaricomycetes</taxon>
        <taxon>Agaricomycetidae</taxon>
        <taxon>Agaricales</taxon>
        <taxon>Marasmiineae</taxon>
        <taxon>Omphalotaceae</taxon>
        <taxon>Gymnopus</taxon>
    </lineage>
</organism>
<keyword evidence="2 5" id="KW-0812">Transmembrane</keyword>
<keyword evidence="5" id="KW-0256">Endoplasmic reticulum</keyword>
<evidence type="ECO:0000256" key="5">
    <source>
        <dbReference type="RuleBase" id="RU362022"/>
    </source>
</evidence>
<dbReference type="PANTHER" id="PTHR12714">
    <property type="entry name" value="PROTEIN-S ISOPRENYLCYSTEINE O-METHYLTRANSFERASE"/>
    <property type="match status" value="1"/>
</dbReference>
<comment type="caution">
    <text evidence="5">Lacks conserved residue(s) required for the propagation of feature annotation.</text>
</comment>
<dbReference type="InterPro" id="IPR007269">
    <property type="entry name" value="ICMT_MeTrfase"/>
</dbReference>
<keyword evidence="3 5" id="KW-1133">Transmembrane helix</keyword>
<feature type="signal peptide" evidence="6">
    <location>
        <begin position="1"/>
        <end position="24"/>
    </location>
</feature>
<evidence type="ECO:0000256" key="6">
    <source>
        <dbReference type="SAM" id="SignalP"/>
    </source>
</evidence>
<sequence>MASGYDSALAILLITFALLIHHKALTPPNPPPTSAERRYIGWVDKTLCRWMSLPTVVQKIVIWIVGVAEVAGILFHSTQGGCIPNCPDDIQLEGTTHMNAWLLLGTTFIILGGTLRWSCYRTLGRLFTFEVSVQRNHKLITSGVYGIVRHPAYSGMFVVYTGIFIWQGGSPYSCTRQMLLGSGDSTSHFGSGFGVWGKMMVISYVVWSVMLLHGTVKRIRAEDTLLFNEFGDEWRRWVEKVPYALVPYVL</sequence>
<feature type="transmembrane region" description="Helical" evidence="5">
    <location>
        <begin position="100"/>
        <end position="119"/>
    </location>
</feature>
<dbReference type="Gene3D" id="1.20.120.1630">
    <property type="match status" value="1"/>
</dbReference>
<comment type="similarity">
    <text evidence="5">Belongs to the class VI-like SAM-binding methyltransferase superfamily. Isoprenylcysteine carboxyl methyltransferase family.</text>
</comment>
<evidence type="ECO:0000313" key="8">
    <source>
        <dbReference type="Proteomes" id="UP000799118"/>
    </source>
</evidence>
<evidence type="ECO:0000256" key="3">
    <source>
        <dbReference type="ARBA" id="ARBA00022989"/>
    </source>
</evidence>
<dbReference type="OrthoDB" id="422086at2759"/>
<comment type="subcellular location">
    <subcellularLocation>
        <location evidence="5">Endoplasmic reticulum membrane</location>
        <topology evidence="5">Multi-pass membrane protein</topology>
    </subcellularLocation>
    <subcellularLocation>
        <location evidence="1">Membrane</location>
        <topology evidence="1">Multi-pass membrane protein</topology>
    </subcellularLocation>
</comment>
<accession>A0A6A4HYZ8</accession>
<keyword evidence="5" id="KW-0489">Methyltransferase</keyword>
<evidence type="ECO:0000256" key="1">
    <source>
        <dbReference type="ARBA" id="ARBA00004141"/>
    </source>
</evidence>
<gene>
    <name evidence="7" type="ORF">BT96DRAFT_917888</name>
</gene>
<keyword evidence="6" id="KW-0732">Signal</keyword>
<reference evidence="7" key="1">
    <citation type="journal article" date="2019" name="Environ. Microbiol.">
        <title>Fungal ecological strategies reflected in gene transcription - a case study of two litter decomposers.</title>
        <authorList>
            <person name="Barbi F."/>
            <person name="Kohler A."/>
            <person name="Barry K."/>
            <person name="Baskaran P."/>
            <person name="Daum C."/>
            <person name="Fauchery L."/>
            <person name="Ihrmark K."/>
            <person name="Kuo A."/>
            <person name="LaButti K."/>
            <person name="Lipzen A."/>
            <person name="Morin E."/>
            <person name="Grigoriev I.V."/>
            <person name="Henrissat B."/>
            <person name="Lindahl B."/>
            <person name="Martin F."/>
        </authorList>
    </citation>
    <scope>NUCLEOTIDE SEQUENCE</scope>
    <source>
        <strain evidence="7">JB14</strain>
    </source>
</reference>
<dbReference type="GO" id="GO:0005789">
    <property type="term" value="C:endoplasmic reticulum membrane"/>
    <property type="evidence" value="ECO:0007669"/>
    <property type="project" value="UniProtKB-SubCell"/>
</dbReference>
<dbReference type="PANTHER" id="PTHR12714:SF9">
    <property type="entry name" value="PROTEIN-S-ISOPRENYLCYSTEINE O-METHYLTRANSFERASE"/>
    <property type="match status" value="1"/>
</dbReference>